<dbReference type="InterPro" id="IPR052155">
    <property type="entry name" value="Biofilm_reg_signaling"/>
</dbReference>
<dbReference type="NCBIfam" id="TIGR00254">
    <property type="entry name" value="GGDEF"/>
    <property type="match status" value="1"/>
</dbReference>
<evidence type="ECO:0000313" key="5">
    <source>
        <dbReference type="Proteomes" id="UP000541470"/>
    </source>
</evidence>
<dbReference type="Gene3D" id="3.30.70.270">
    <property type="match status" value="1"/>
</dbReference>
<dbReference type="Pfam" id="PF08448">
    <property type="entry name" value="PAS_4"/>
    <property type="match status" value="1"/>
</dbReference>
<name>A0A7Y0FW27_9HYPH</name>
<dbReference type="CDD" id="cd00130">
    <property type="entry name" value="PAS"/>
    <property type="match status" value="1"/>
</dbReference>
<dbReference type="SMART" id="SM00267">
    <property type="entry name" value="GGDEF"/>
    <property type="match status" value="1"/>
</dbReference>
<dbReference type="SUPFAM" id="SSF55785">
    <property type="entry name" value="PYP-like sensor domain (PAS domain)"/>
    <property type="match status" value="1"/>
</dbReference>
<reference evidence="4 5" key="1">
    <citation type="submission" date="2020-04" db="EMBL/GenBank/DDBJ databases">
        <title>Rhizobium sp. S-51 isolated from soil.</title>
        <authorList>
            <person name="Dahal R.H."/>
        </authorList>
    </citation>
    <scope>NUCLEOTIDE SEQUENCE [LARGE SCALE GENOMIC DNA]</scope>
    <source>
        <strain evidence="4 5">S-51</strain>
    </source>
</reference>
<evidence type="ECO:0000313" key="4">
    <source>
        <dbReference type="EMBL" id="NML74234.1"/>
    </source>
</evidence>
<dbReference type="PROSITE" id="PS50113">
    <property type="entry name" value="PAC"/>
    <property type="match status" value="1"/>
</dbReference>
<keyword evidence="5" id="KW-1185">Reference proteome</keyword>
<dbReference type="SUPFAM" id="SSF55073">
    <property type="entry name" value="Nucleotide cyclase"/>
    <property type="match status" value="1"/>
</dbReference>
<dbReference type="FunFam" id="3.30.70.270:FF:000001">
    <property type="entry name" value="Diguanylate cyclase domain protein"/>
    <property type="match status" value="1"/>
</dbReference>
<protein>
    <submittedName>
        <fullName evidence="4">Diguanylate cyclase</fullName>
    </submittedName>
</protein>
<dbReference type="InterPro" id="IPR043128">
    <property type="entry name" value="Rev_trsase/Diguanyl_cyclase"/>
</dbReference>
<dbReference type="NCBIfam" id="TIGR00229">
    <property type="entry name" value="sensory_box"/>
    <property type="match status" value="1"/>
</dbReference>
<dbReference type="PANTHER" id="PTHR44757">
    <property type="entry name" value="DIGUANYLATE CYCLASE DGCP"/>
    <property type="match status" value="1"/>
</dbReference>
<dbReference type="CDD" id="cd01949">
    <property type="entry name" value="GGDEF"/>
    <property type="match status" value="1"/>
</dbReference>
<dbReference type="InterPro" id="IPR000160">
    <property type="entry name" value="GGDEF_dom"/>
</dbReference>
<evidence type="ECO:0000259" key="1">
    <source>
        <dbReference type="PROSITE" id="PS50112"/>
    </source>
</evidence>
<dbReference type="PROSITE" id="PS50887">
    <property type="entry name" value="GGDEF"/>
    <property type="match status" value="1"/>
</dbReference>
<organism evidence="4 5">
    <name type="scientific">Rhizobium terricola</name>
    <dbReference type="NCBI Taxonomy" id="2728849"/>
    <lineage>
        <taxon>Bacteria</taxon>
        <taxon>Pseudomonadati</taxon>
        <taxon>Pseudomonadota</taxon>
        <taxon>Alphaproteobacteria</taxon>
        <taxon>Hyphomicrobiales</taxon>
        <taxon>Rhizobiaceae</taxon>
        <taxon>Rhizobium/Agrobacterium group</taxon>
        <taxon>Rhizobium</taxon>
    </lineage>
</organism>
<dbReference type="InterPro" id="IPR000014">
    <property type="entry name" value="PAS"/>
</dbReference>
<dbReference type="InterPro" id="IPR029787">
    <property type="entry name" value="Nucleotide_cyclase"/>
</dbReference>
<dbReference type="GO" id="GO:0003824">
    <property type="term" value="F:catalytic activity"/>
    <property type="evidence" value="ECO:0007669"/>
    <property type="project" value="UniProtKB-ARBA"/>
</dbReference>
<dbReference type="RefSeq" id="WP_169589195.1">
    <property type="nucleotide sequence ID" value="NZ_JABBGK010000001.1"/>
</dbReference>
<accession>A0A7Y0FW27</accession>
<dbReference type="InterPro" id="IPR013656">
    <property type="entry name" value="PAS_4"/>
</dbReference>
<dbReference type="AlphaFoldDB" id="A0A7Y0FW27"/>
<dbReference type="Proteomes" id="UP000541470">
    <property type="component" value="Unassembled WGS sequence"/>
</dbReference>
<sequence length="433" mass="46734">MMDEALSGVETSALKPRLVREDDDVFWVGGEAQPIPSLLAEAGVHVNFTGLAFKRPAVCFVPVSADRLGTTVRELRQALGEHVYLVIVTPGLSAAWIERVIGLGADDVVDATLPEGVTACVARARRALERARATAAERAHLSIERDYLQACIDHLPTPIFFKNADGVYVGCNPAFAAFIGRPLDGVVGRSVFEVAPQSLAARYQAADDDLLVRGGTQVYESEVHHSGGRRRHVVFHKAAMQGGDGSVRGIAGAILDITERKMLEAQLIEAAERDPLTNAYNRRKFFELAQAMTAEAAAFGRPVSVAVIDVDQFKLINDRLGHAEGDNTLRMISAVLEETIGDANVVARAGGEEFYAFFPYVTAVEVAPVVDRMRIAVQRNCSQAALSDVAGTISIGLADFDPRTESLDDALKRADYALYVAKDSGRNRVCIAD</sequence>
<comment type="caution">
    <text evidence="4">The sequence shown here is derived from an EMBL/GenBank/DDBJ whole genome shotgun (WGS) entry which is preliminary data.</text>
</comment>
<feature type="domain" description="PAC" evidence="2">
    <location>
        <begin position="217"/>
        <end position="269"/>
    </location>
</feature>
<gene>
    <name evidence="4" type="ORF">HHL25_08890</name>
</gene>
<dbReference type="Gene3D" id="3.30.450.20">
    <property type="entry name" value="PAS domain"/>
    <property type="match status" value="1"/>
</dbReference>
<dbReference type="Pfam" id="PF00990">
    <property type="entry name" value="GGDEF"/>
    <property type="match status" value="1"/>
</dbReference>
<dbReference type="InterPro" id="IPR035965">
    <property type="entry name" value="PAS-like_dom_sf"/>
</dbReference>
<dbReference type="InterPro" id="IPR000700">
    <property type="entry name" value="PAS-assoc_C"/>
</dbReference>
<evidence type="ECO:0000259" key="3">
    <source>
        <dbReference type="PROSITE" id="PS50887"/>
    </source>
</evidence>
<dbReference type="PROSITE" id="PS50112">
    <property type="entry name" value="PAS"/>
    <property type="match status" value="1"/>
</dbReference>
<feature type="domain" description="GGDEF" evidence="3">
    <location>
        <begin position="301"/>
        <end position="433"/>
    </location>
</feature>
<dbReference type="PANTHER" id="PTHR44757:SF2">
    <property type="entry name" value="BIOFILM ARCHITECTURE MAINTENANCE PROTEIN MBAA"/>
    <property type="match status" value="1"/>
</dbReference>
<dbReference type="EMBL" id="JABBGK010000001">
    <property type="protein sequence ID" value="NML74234.1"/>
    <property type="molecule type" value="Genomic_DNA"/>
</dbReference>
<evidence type="ECO:0000259" key="2">
    <source>
        <dbReference type="PROSITE" id="PS50113"/>
    </source>
</evidence>
<proteinExistence type="predicted"/>
<dbReference type="SMART" id="SM00091">
    <property type="entry name" value="PAS"/>
    <property type="match status" value="1"/>
</dbReference>
<feature type="domain" description="PAS" evidence="1">
    <location>
        <begin position="144"/>
        <end position="194"/>
    </location>
</feature>